<feature type="domain" description="C3H1-type" evidence="8">
    <location>
        <begin position="12"/>
        <end position="40"/>
    </location>
</feature>
<reference evidence="9 10" key="1">
    <citation type="journal article" date="2010" name="Nature">
        <title>The Ectocarpus genome and the independent evolution of multicellularity in brown algae.</title>
        <authorList>
            <person name="Cock J.M."/>
            <person name="Sterck L."/>
            <person name="Rouze P."/>
            <person name="Scornet D."/>
            <person name="Allen A.E."/>
            <person name="Amoutzias G."/>
            <person name="Anthouard V."/>
            <person name="Artiguenave F."/>
            <person name="Aury J.M."/>
            <person name="Badger J.H."/>
            <person name="Beszteri B."/>
            <person name="Billiau K."/>
            <person name="Bonnet E."/>
            <person name="Bothwell J.H."/>
            <person name="Bowler C."/>
            <person name="Boyen C."/>
            <person name="Brownlee C."/>
            <person name="Carrano C.J."/>
            <person name="Charrier B."/>
            <person name="Cho G.Y."/>
            <person name="Coelho S.M."/>
            <person name="Collen J."/>
            <person name="Corre E."/>
            <person name="Da Silva C."/>
            <person name="Delage L."/>
            <person name="Delaroque N."/>
            <person name="Dittami S.M."/>
            <person name="Doulbeau S."/>
            <person name="Elias M."/>
            <person name="Farnham G."/>
            <person name="Gachon C.M."/>
            <person name="Gschloessl B."/>
            <person name="Heesch S."/>
            <person name="Jabbari K."/>
            <person name="Jubin C."/>
            <person name="Kawai H."/>
            <person name="Kimura K."/>
            <person name="Kloareg B."/>
            <person name="Kupper F.C."/>
            <person name="Lang D."/>
            <person name="Le Bail A."/>
            <person name="Leblanc C."/>
            <person name="Lerouge P."/>
            <person name="Lohr M."/>
            <person name="Lopez P.J."/>
            <person name="Martens C."/>
            <person name="Maumus F."/>
            <person name="Michel G."/>
            <person name="Miranda-Saavedra D."/>
            <person name="Morales J."/>
            <person name="Moreau H."/>
            <person name="Motomura T."/>
            <person name="Nagasato C."/>
            <person name="Napoli C.A."/>
            <person name="Nelson D.R."/>
            <person name="Nyvall-Collen P."/>
            <person name="Peters A.F."/>
            <person name="Pommier C."/>
            <person name="Potin P."/>
            <person name="Poulain J."/>
            <person name="Quesneville H."/>
            <person name="Read B."/>
            <person name="Rensing S.A."/>
            <person name="Ritter A."/>
            <person name="Rousvoal S."/>
            <person name="Samanta M."/>
            <person name="Samson G."/>
            <person name="Schroeder D.C."/>
            <person name="Segurens B."/>
            <person name="Strittmatter M."/>
            <person name="Tonon T."/>
            <person name="Tregear J.W."/>
            <person name="Valentin K."/>
            <person name="von Dassow P."/>
            <person name="Yamagishi T."/>
            <person name="Van de Peer Y."/>
            <person name="Wincker P."/>
        </authorList>
    </citation>
    <scope>NUCLEOTIDE SEQUENCE [LARGE SCALE GENOMIC DNA]</scope>
    <source>
        <strain evidence="10">Ec32 / CCAP1310/4</strain>
    </source>
</reference>
<dbReference type="GO" id="GO:0006364">
    <property type="term" value="P:rRNA processing"/>
    <property type="evidence" value="ECO:0007669"/>
    <property type="project" value="UniProtKB-KW"/>
</dbReference>
<feature type="compositionally biased region" description="Pro residues" evidence="7">
    <location>
        <begin position="173"/>
        <end position="196"/>
    </location>
</feature>
<evidence type="ECO:0000259" key="8">
    <source>
        <dbReference type="PROSITE" id="PS50103"/>
    </source>
</evidence>
<feature type="compositionally biased region" description="Low complexity" evidence="7">
    <location>
        <begin position="112"/>
        <end position="122"/>
    </location>
</feature>
<dbReference type="AlphaFoldDB" id="D7FI85"/>
<dbReference type="GO" id="GO:0003676">
    <property type="term" value="F:nucleic acid binding"/>
    <property type="evidence" value="ECO:0007669"/>
    <property type="project" value="InterPro"/>
</dbReference>
<feature type="compositionally biased region" description="Low complexity" evidence="7">
    <location>
        <begin position="228"/>
        <end position="237"/>
    </location>
</feature>
<protein>
    <recommendedName>
        <fullName evidence="8">C3H1-type domain-containing protein</fullName>
    </recommendedName>
</protein>
<dbReference type="PANTHER" id="PTHR12801:SF45">
    <property type="entry name" value="RNA EXONUCLEASE 4"/>
    <property type="match status" value="1"/>
</dbReference>
<keyword evidence="2" id="KW-0540">Nuclease</keyword>
<keyword evidence="1" id="KW-0698">rRNA processing</keyword>
<dbReference type="eggNOG" id="KOG2248">
    <property type="taxonomic scope" value="Eukaryota"/>
</dbReference>
<feature type="region of interest" description="Disordered" evidence="7">
    <location>
        <begin position="494"/>
        <end position="520"/>
    </location>
</feature>
<dbReference type="SUPFAM" id="SSF53098">
    <property type="entry name" value="Ribonuclease H-like"/>
    <property type="match status" value="1"/>
</dbReference>
<keyword evidence="6" id="KW-0862">Zinc</keyword>
<dbReference type="InterPro" id="IPR047021">
    <property type="entry name" value="REXO1/3/4-like"/>
</dbReference>
<feature type="compositionally biased region" description="Basic residues" evidence="7">
    <location>
        <begin position="95"/>
        <end position="104"/>
    </location>
</feature>
<feature type="compositionally biased region" description="Basic and acidic residues" evidence="7">
    <location>
        <begin position="816"/>
        <end position="828"/>
    </location>
</feature>
<evidence type="ECO:0000256" key="7">
    <source>
        <dbReference type="SAM" id="MobiDB-lite"/>
    </source>
</evidence>
<feature type="domain" description="C3H1-type" evidence="8">
    <location>
        <begin position="368"/>
        <end position="396"/>
    </location>
</feature>
<dbReference type="InterPro" id="IPR000571">
    <property type="entry name" value="Znf_CCCH"/>
</dbReference>
<comment type="function">
    <text evidence="5">Exoribonuclease involved in ribosome biosynthesis. Involved in the processing of ITS1, the internal transcribed spacer localized between the 18S and 5.8S rRNAs.</text>
</comment>
<keyword evidence="3" id="KW-0378">Hydrolase</keyword>
<feature type="region of interest" description="Disordered" evidence="7">
    <location>
        <begin position="36"/>
        <end position="237"/>
    </location>
</feature>
<dbReference type="InParanoid" id="D7FI85"/>
<dbReference type="Gene3D" id="3.30.420.10">
    <property type="entry name" value="Ribonuclease H-like superfamily/Ribonuclease H"/>
    <property type="match status" value="1"/>
</dbReference>
<feature type="region of interest" description="Disordered" evidence="7">
    <location>
        <begin position="290"/>
        <end position="337"/>
    </location>
</feature>
<dbReference type="EMBL" id="FN649760">
    <property type="protein sequence ID" value="CBJ28710.1"/>
    <property type="molecule type" value="Genomic_DNA"/>
</dbReference>
<dbReference type="PROSITE" id="PS51257">
    <property type="entry name" value="PROKAR_LIPOPROTEIN"/>
    <property type="match status" value="1"/>
</dbReference>
<keyword evidence="6" id="KW-0479">Metal-binding</keyword>
<dbReference type="InterPro" id="IPR036397">
    <property type="entry name" value="RNaseH_sf"/>
</dbReference>
<keyword evidence="6" id="KW-0863">Zinc-finger</keyword>
<dbReference type="PANTHER" id="PTHR12801">
    <property type="entry name" value="RNA EXONUCLEASE REXO1 / RECO3 FAMILY MEMBER-RELATED"/>
    <property type="match status" value="1"/>
</dbReference>
<dbReference type="STRING" id="2880.D7FI85"/>
<feature type="zinc finger region" description="C3H1-type" evidence="6">
    <location>
        <begin position="12"/>
        <end position="40"/>
    </location>
</feature>
<dbReference type="InterPro" id="IPR013520">
    <property type="entry name" value="Ribonucl_H"/>
</dbReference>
<keyword evidence="4" id="KW-0269">Exonuclease</keyword>
<dbReference type="PROSITE" id="PS50103">
    <property type="entry name" value="ZF_C3H1"/>
    <property type="match status" value="2"/>
</dbReference>
<dbReference type="GO" id="GO:0005634">
    <property type="term" value="C:nucleus"/>
    <property type="evidence" value="ECO:0007669"/>
    <property type="project" value="TreeGrafter"/>
</dbReference>
<feature type="zinc finger region" description="C3H1-type" evidence="6">
    <location>
        <begin position="368"/>
        <end position="396"/>
    </location>
</feature>
<dbReference type="OrthoDB" id="16516at2759"/>
<dbReference type="Pfam" id="PF00929">
    <property type="entry name" value="RNase_T"/>
    <property type="match status" value="1"/>
</dbReference>
<evidence type="ECO:0000313" key="10">
    <source>
        <dbReference type="Proteomes" id="UP000002630"/>
    </source>
</evidence>
<evidence type="ECO:0000313" key="9">
    <source>
        <dbReference type="EMBL" id="CBJ28710.1"/>
    </source>
</evidence>
<feature type="region of interest" description="Disordered" evidence="7">
    <location>
        <begin position="776"/>
        <end position="828"/>
    </location>
</feature>
<dbReference type="Proteomes" id="UP000002630">
    <property type="component" value="Unassembled WGS sequence"/>
</dbReference>
<gene>
    <name evidence="9" type="ORF">Esi_0118_0050</name>
</gene>
<evidence type="ECO:0000256" key="2">
    <source>
        <dbReference type="ARBA" id="ARBA00022722"/>
    </source>
</evidence>
<keyword evidence="10" id="KW-1185">Reference proteome</keyword>
<dbReference type="InterPro" id="IPR034922">
    <property type="entry name" value="REX1-like_exo"/>
</dbReference>
<name>D7FI85_ECTSI</name>
<feature type="compositionally biased region" description="Low complexity" evidence="7">
    <location>
        <begin position="161"/>
        <end position="172"/>
    </location>
</feature>
<feature type="compositionally biased region" description="Basic and acidic residues" evidence="7">
    <location>
        <begin position="217"/>
        <end position="227"/>
    </location>
</feature>
<proteinExistence type="predicted"/>
<evidence type="ECO:0000256" key="5">
    <source>
        <dbReference type="ARBA" id="ARBA00025599"/>
    </source>
</evidence>
<feature type="compositionally biased region" description="Pro residues" evidence="7">
    <location>
        <begin position="320"/>
        <end position="333"/>
    </location>
</feature>
<evidence type="ECO:0000256" key="3">
    <source>
        <dbReference type="ARBA" id="ARBA00022801"/>
    </source>
</evidence>
<feature type="compositionally biased region" description="Low complexity" evidence="7">
    <location>
        <begin position="45"/>
        <end position="81"/>
    </location>
</feature>
<dbReference type="CDD" id="cd06145">
    <property type="entry name" value="REX1_like"/>
    <property type="match status" value="1"/>
</dbReference>
<accession>D7FI85</accession>
<dbReference type="GO" id="GO:0008270">
    <property type="term" value="F:zinc ion binding"/>
    <property type="evidence" value="ECO:0007669"/>
    <property type="project" value="UniProtKB-KW"/>
</dbReference>
<evidence type="ECO:0000256" key="6">
    <source>
        <dbReference type="PROSITE-ProRule" id="PRU00723"/>
    </source>
</evidence>
<organism evidence="9 10">
    <name type="scientific">Ectocarpus siliculosus</name>
    <name type="common">Brown alga</name>
    <name type="synonym">Conferva siliculosa</name>
    <dbReference type="NCBI Taxonomy" id="2880"/>
    <lineage>
        <taxon>Eukaryota</taxon>
        <taxon>Sar</taxon>
        <taxon>Stramenopiles</taxon>
        <taxon>Ochrophyta</taxon>
        <taxon>PX clade</taxon>
        <taxon>Phaeophyceae</taxon>
        <taxon>Ectocarpales</taxon>
        <taxon>Ectocarpaceae</taxon>
        <taxon>Ectocarpus</taxon>
    </lineage>
</organism>
<evidence type="ECO:0000256" key="1">
    <source>
        <dbReference type="ARBA" id="ARBA00022552"/>
    </source>
</evidence>
<feature type="compositionally biased region" description="Basic residues" evidence="7">
    <location>
        <begin position="300"/>
        <end position="311"/>
    </location>
</feature>
<evidence type="ECO:0000256" key="4">
    <source>
        <dbReference type="ARBA" id="ARBA00022839"/>
    </source>
</evidence>
<sequence>MANRYVLVRSDGDGPKPCAFYASAAGCRNAASCKFLHGDQPTAGSLSAKSQPPPAAKAKPAAAALTTPTPTPAASVTPPSANGHSATVEEAERAAKKKAKKKAKKEREAREAAAAAAAETTPAPAPAPVANGHSAAAEEAEGTAKKKAKKKAKKEREAREAAAAAAATTPAAAPAPAPAPAPVAPPAAPTPTPAGTPVPVAVAAGQTLSTTKAKKQAFREKAARKAEAAAALATANANAANAAAAAASAAALAAAARAANPSPPLALAPTPLAPAVAPGPAAPTPVAAAAAPAAPALPVSKKKKRKNKKKAAPAAAPSAVPAPTPASPAPAATPAPAGAVGGLPLPVFRQMPKMSTPATPPLPATASRPTTRVCSFFNKKKGCQVGALCPYLHQGVERGGFGGTRGHAKPPTATVPPAAVVPPPASPVAVAAAAGAAAATAPKSKKRKPASSPVAPAVDVAAVAAPAAAVMPMLPFAPPPPPPAAVQAVPAPTAVDGGAATESPSSRRKRKRGRSETPAAAAAAAGAGIFDGLPISPFVAAADKDKEEKPAAVAAVVAPASIPHPKADVWQGLVERTRAHPKFAKNYSFETDATWVTASPCGDSCPGLPQVIALDCEMCMSEDPLSKERNGKELLRLSIVRGEDGEKLMDTLVRPGNPVVDWRTDIHGVAPEHLEGVMFTHRHAQVAISRICCPHTVIIGHALNNDLSALKMTHDRVVDTSFLFEGSDEKFSTPSLKDVVKVALGRHIQDGSHDSVTDAKSTLEVARYALEKVGAPLPPIDRTKKASRRWNGEGSSDDAGGRKKRRGLENGEDDADARAAKAEKERRSLMVHRLPAGTTPEQLMRVMQKKTKVIAQEAEGIEFTGTTGKTHVVYATKELADVAFNGISTAAKEDTSGRLQKRIYTSEDGKKYIAVRHALVMDDDEEEAATGLDGLISSSSSSEED</sequence>
<dbReference type="InterPro" id="IPR012337">
    <property type="entry name" value="RNaseH-like_sf"/>
</dbReference>
<dbReference type="GO" id="GO:0004527">
    <property type="term" value="F:exonuclease activity"/>
    <property type="evidence" value="ECO:0007669"/>
    <property type="project" value="UniProtKB-KW"/>
</dbReference>
<dbReference type="SMART" id="SM00479">
    <property type="entry name" value="EXOIII"/>
    <property type="match status" value="1"/>
</dbReference>
<dbReference type="SMART" id="SM00356">
    <property type="entry name" value="ZnF_C3H1"/>
    <property type="match status" value="2"/>
</dbReference>